<dbReference type="InterPro" id="IPR001314">
    <property type="entry name" value="Peptidase_S1A"/>
</dbReference>
<keyword evidence="4 10" id="KW-0732">Signal</keyword>
<evidence type="ECO:0000256" key="6">
    <source>
        <dbReference type="ARBA" id="ARBA00022825"/>
    </source>
</evidence>
<dbReference type="GeneID" id="108038616"/>
<proteinExistence type="inferred from homology"/>
<sequence length="264" mass="27991">MADPRTTLFLGLGLLILGLLLPAEASPQGRILGGEDAVQGEHPWSVSVRHNKAHVGSGAIISQNFILTAAHLVSNVGTTPVDPSTLGVRVGSINQYAGGSIVNVKSVLIQPSYGNFLHDLALLELDQPLVFSDRIAAVTLPTAAVEETEDQDGDLPNGTPVYVAGWGELSDGSASYKLQKANYNTLSRALCEWEAGYGYASTVCLSRAEKEGICRGDAGAPVVDDQQVLRAVTSFNFGPCGSKYPDVATRVSYYLAWIEANTQE</sequence>
<evidence type="ECO:0000313" key="14">
    <source>
        <dbReference type="RefSeq" id="XP_016970936.1"/>
    </source>
</evidence>
<feature type="chain" id="PRO_5027708926" evidence="10">
    <location>
        <begin position="26"/>
        <end position="264"/>
    </location>
</feature>
<evidence type="ECO:0000256" key="4">
    <source>
        <dbReference type="ARBA" id="ARBA00022729"/>
    </source>
</evidence>
<evidence type="ECO:0000256" key="8">
    <source>
        <dbReference type="ARBA" id="ARBA00023157"/>
    </source>
</evidence>
<accession>A0A6P4EC96</accession>
<evidence type="ECO:0000256" key="10">
    <source>
        <dbReference type="SAM" id="SignalP"/>
    </source>
</evidence>
<name>A0A6P4EC96_DRORH</name>
<keyword evidence="6" id="KW-0720">Serine protease</keyword>
<dbReference type="AlphaFoldDB" id="A0A6P4EC96"/>
<gene>
    <name evidence="14" type="primary">LOC108038616</name>
    <name evidence="12" type="synonym">108038616</name>
</gene>
<feature type="domain" description="Peptidase S1" evidence="11">
    <location>
        <begin position="31"/>
        <end position="263"/>
    </location>
</feature>
<evidence type="ECO:0000256" key="7">
    <source>
        <dbReference type="ARBA" id="ARBA00023145"/>
    </source>
</evidence>
<evidence type="ECO:0000256" key="9">
    <source>
        <dbReference type="ARBA" id="ARBA00024195"/>
    </source>
</evidence>
<evidence type="ECO:0000259" key="11">
    <source>
        <dbReference type="PROSITE" id="PS50240"/>
    </source>
</evidence>
<evidence type="ECO:0000256" key="1">
    <source>
        <dbReference type="ARBA" id="ARBA00004613"/>
    </source>
</evidence>
<feature type="signal peptide" evidence="10">
    <location>
        <begin position="1"/>
        <end position="25"/>
    </location>
</feature>
<protein>
    <submittedName>
        <fullName evidence="14">Chymotrypsin-1</fullName>
    </submittedName>
</protein>
<dbReference type="InterPro" id="IPR001254">
    <property type="entry name" value="Trypsin_dom"/>
</dbReference>
<dbReference type="GO" id="GO:0004252">
    <property type="term" value="F:serine-type endopeptidase activity"/>
    <property type="evidence" value="ECO:0007669"/>
    <property type="project" value="InterPro"/>
</dbReference>
<evidence type="ECO:0000313" key="12">
    <source>
        <dbReference type="EnsemblMetazoa" id="XP_016970936.1"/>
    </source>
</evidence>
<dbReference type="FunFam" id="2.40.10.10:FF:000146">
    <property type="entry name" value="Serine protease 53"/>
    <property type="match status" value="1"/>
</dbReference>
<keyword evidence="7" id="KW-0865">Zymogen</keyword>
<keyword evidence="5" id="KW-0378">Hydrolase</keyword>
<dbReference type="PROSITE" id="PS50240">
    <property type="entry name" value="TRYPSIN_DOM"/>
    <property type="match status" value="1"/>
</dbReference>
<dbReference type="SMART" id="SM00020">
    <property type="entry name" value="Tryp_SPc"/>
    <property type="match status" value="1"/>
</dbReference>
<evidence type="ECO:0000313" key="13">
    <source>
        <dbReference type="Proteomes" id="UP001652680"/>
    </source>
</evidence>
<dbReference type="InterPro" id="IPR051487">
    <property type="entry name" value="Ser/Thr_Proteases_Immune/Dev"/>
</dbReference>
<dbReference type="EnsemblMetazoa" id="XM_017115447.2">
    <property type="protein sequence ID" value="XP_016970936.1"/>
    <property type="gene ID" value="LOC108038616"/>
</dbReference>
<dbReference type="RefSeq" id="XP_016970936.1">
    <property type="nucleotide sequence ID" value="XM_017115447.1"/>
</dbReference>
<keyword evidence="3" id="KW-0645">Protease</keyword>
<dbReference type="Proteomes" id="UP001652680">
    <property type="component" value="Unassembled WGS sequence"/>
</dbReference>
<comment type="subcellular location">
    <subcellularLocation>
        <location evidence="1">Secreted</location>
    </subcellularLocation>
</comment>
<comment type="similarity">
    <text evidence="9">Belongs to the peptidase S1 family. CLIP subfamily.</text>
</comment>
<evidence type="ECO:0000256" key="3">
    <source>
        <dbReference type="ARBA" id="ARBA00022670"/>
    </source>
</evidence>
<reference evidence="13" key="1">
    <citation type="journal article" date="2021" name="Elife">
        <title>Highly contiguous assemblies of 101 drosophilid genomes.</title>
        <authorList>
            <person name="Kim B.Y."/>
            <person name="Wang J.R."/>
            <person name="Miller D.E."/>
            <person name="Barmina O."/>
            <person name="Delaney E."/>
            <person name="Thompson A."/>
            <person name="Comeault A.A."/>
            <person name="Peede D."/>
            <person name="D'Agostino E.R."/>
            <person name="Pelaez J."/>
            <person name="Aguilar J.M."/>
            <person name="Haji D."/>
            <person name="Matsunaga T."/>
            <person name="Armstrong E.E."/>
            <person name="Zych M."/>
            <person name="Ogawa Y."/>
            <person name="Stamenkovic-Radak M."/>
            <person name="Jelic M."/>
            <person name="Veselinovic M.S."/>
            <person name="Tanaskovic M."/>
            <person name="Eric P."/>
            <person name="Gao J.J."/>
            <person name="Katoh T.K."/>
            <person name="Toda M.J."/>
            <person name="Watabe H."/>
            <person name="Watada M."/>
            <person name="Davis J.S."/>
            <person name="Moyle L.C."/>
            <person name="Manoli G."/>
            <person name="Bertolini E."/>
            <person name="Kostal V."/>
            <person name="Hawley R.S."/>
            <person name="Takahashi A."/>
            <person name="Jones C.D."/>
            <person name="Price D.K."/>
            <person name="Whiteman N."/>
            <person name="Kopp A."/>
            <person name="Matute D.R."/>
            <person name="Petrov D.A."/>
        </authorList>
    </citation>
    <scope>NUCLEOTIDE SEQUENCE [LARGE SCALE GENOMIC DNA]</scope>
</reference>
<reference evidence="14" key="2">
    <citation type="submission" date="2025-04" db="UniProtKB">
        <authorList>
            <consortium name="RefSeq"/>
        </authorList>
    </citation>
    <scope>IDENTIFICATION</scope>
</reference>
<dbReference type="PANTHER" id="PTHR24256">
    <property type="entry name" value="TRYPTASE-RELATED"/>
    <property type="match status" value="1"/>
</dbReference>
<dbReference type="GO" id="GO:0005576">
    <property type="term" value="C:extracellular region"/>
    <property type="evidence" value="ECO:0007669"/>
    <property type="project" value="UniProtKB-SubCell"/>
</dbReference>
<dbReference type="SUPFAM" id="SSF50494">
    <property type="entry name" value="Trypsin-like serine proteases"/>
    <property type="match status" value="1"/>
</dbReference>
<dbReference type="GO" id="GO:0006508">
    <property type="term" value="P:proteolysis"/>
    <property type="evidence" value="ECO:0007669"/>
    <property type="project" value="UniProtKB-KW"/>
</dbReference>
<dbReference type="Pfam" id="PF00089">
    <property type="entry name" value="Trypsin"/>
    <property type="match status" value="1"/>
</dbReference>
<keyword evidence="2" id="KW-0964">Secreted</keyword>
<dbReference type="InterPro" id="IPR009003">
    <property type="entry name" value="Peptidase_S1_PA"/>
</dbReference>
<evidence type="ECO:0000256" key="2">
    <source>
        <dbReference type="ARBA" id="ARBA00022525"/>
    </source>
</evidence>
<dbReference type="CDD" id="cd00190">
    <property type="entry name" value="Tryp_SPc"/>
    <property type="match status" value="1"/>
</dbReference>
<keyword evidence="13" id="KW-1185">Reference proteome</keyword>
<reference evidence="12" key="3">
    <citation type="submission" date="2025-05" db="UniProtKB">
        <authorList>
            <consortium name="EnsemblMetazoa"/>
        </authorList>
    </citation>
    <scope>IDENTIFICATION</scope>
</reference>
<dbReference type="PRINTS" id="PR00722">
    <property type="entry name" value="CHYMOTRYPSIN"/>
</dbReference>
<dbReference type="InterPro" id="IPR043504">
    <property type="entry name" value="Peptidase_S1_PA_chymotrypsin"/>
</dbReference>
<dbReference type="OrthoDB" id="60866at2759"/>
<dbReference type="Gene3D" id="2.40.10.10">
    <property type="entry name" value="Trypsin-like serine proteases"/>
    <property type="match status" value="1"/>
</dbReference>
<organism evidence="14">
    <name type="scientific">Drosophila rhopaloa</name>
    <name type="common">Fruit fly</name>
    <dbReference type="NCBI Taxonomy" id="1041015"/>
    <lineage>
        <taxon>Eukaryota</taxon>
        <taxon>Metazoa</taxon>
        <taxon>Ecdysozoa</taxon>
        <taxon>Arthropoda</taxon>
        <taxon>Hexapoda</taxon>
        <taxon>Insecta</taxon>
        <taxon>Pterygota</taxon>
        <taxon>Neoptera</taxon>
        <taxon>Endopterygota</taxon>
        <taxon>Diptera</taxon>
        <taxon>Brachycera</taxon>
        <taxon>Muscomorpha</taxon>
        <taxon>Ephydroidea</taxon>
        <taxon>Drosophilidae</taxon>
        <taxon>Drosophila</taxon>
        <taxon>Sophophora</taxon>
    </lineage>
</organism>
<keyword evidence="8" id="KW-1015">Disulfide bond</keyword>
<evidence type="ECO:0000256" key="5">
    <source>
        <dbReference type="ARBA" id="ARBA00022801"/>
    </source>
</evidence>